<accession>A0A0F8XRX4</accession>
<dbReference type="GO" id="GO:0004519">
    <property type="term" value="F:endonuclease activity"/>
    <property type="evidence" value="ECO:0007669"/>
    <property type="project" value="InterPro"/>
</dbReference>
<dbReference type="CDD" id="cd00085">
    <property type="entry name" value="HNHc"/>
    <property type="match status" value="1"/>
</dbReference>
<proteinExistence type="predicted"/>
<dbReference type="GO" id="GO:0008270">
    <property type="term" value="F:zinc ion binding"/>
    <property type="evidence" value="ECO:0007669"/>
    <property type="project" value="InterPro"/>
</dbReference>
<comment type="caution">
    <text evidence="2">The sequence shown here is derived from an EMBL/GenBank/DDBJ whole genome shotgun (WGS) entry which is preliminary data.</text>
</comment>
<evidence type="ECO:0000259" key="1">
    <source>
        <dbReference type="Pfam" id="PF01844"/>
    </source>
</evidence>
<feature type="domain" description="HNH" evidence="1">
    <location>
        <begin position="24"/>
        <end position="60"/>
    </location>
</feature>
<dbReference type="EMBL" id="LAZR01057553">
    <property type="protein sequence ID" value="KKK71832.1"/>
    <property type="molecule type" value="Genomic_DNA"/>
</dbReference>
<reference evidence="2" key="1">
    <citation type="journal article" date="2015" name="Nature">
        <title>Complex archaea that bridge the gap between prokaryotes and eukaryotes.</title>
        <authorList>
            <person name="Spang A."/>
            <person name="Saw J.H."/>
            <person name="Jorgensen S.L."/>
            <person name="Zaremba-Niedzwiedzka K."/>
            <person name="Martijn J."/>
            <person name="Lind A.E."/>
            <person name="van Eijk R."/>
            <person name="Schleper C."/>
            <person name="Guy L."/>
            <person name="Ettema T.J."/>
        </authorList>
    </citation>
    <scope>NUCLEOTIDE SEQUENCE</scope>
</reference>
<dbReference type="GO" id="GO:0003676">
    <property type="term" value="F:nucleic acid binding"/>
    <property type="evidence" value="ECO:0007669"/>
    <property type="project" value="InterPro"/>
</dbReference>
<dbReference type="Pfam" id="PF01844">
    <property type="entry name" value="HNH"/>
    <property type="match status" value="1"/>
</dbReference>
<protein>
    <recommendedName>
        <fullName evidence="1">HNH domain-containing protein</fullName>
    </recommendedName>
</protein>
<dbReference type="Gene3D" id="1.10.30.50">
    <property type="match status" value="1"/>
</dbReference>
<dbReference type="InterPro" id="IPR003615">
    <property type="entry name" value="HNH_nuc"/>
</dbReference>
<dbReference type="AlphaFoldDB" id="A0A0F8XRX4"/>
<gene>
    <name evidence="2" type="ORF">LCGC14_2909980</name>
</gene>
<sequence length="103" mass="11317">MAIMKGSGRTKLDVEANNRDGNRCIKCGKKTGIETHHIIPELEELANLMTLCHGCHKKEHGFAGCFRKGVPDSRQFPKGNTIGMATRFQKGNIPVNKKVLLSG</sequence>
<dbReference type="InterPro" id="IPR002711">
    <property type="entry name" value="HNH"/>
</dbReference>
<organism evidence="2">
    <name type="scientific">marine sediment metagenome</name>
    <dbReference type="NCBI Taxonomy" id="412755"/>
    <lineage>
        <taxon>unclassified sequences</taxon>
        <taxon>metagenomes</taxon>
        <taxon>ecological metagenomes</taxon>
    </lineage>
</organism>
<name>A0A0F8XRX4_9ZZZZ</name>
<evidence type="ECO:0000313" key="2">
    <source>
        <dbReference type="EMBL" id="KKK71832.1"/>
    </source>
</evidence>